<organism evidence="3 4">
    <name type="scientific">Pseudobacillus wudalianchiensis</name>
    <dbReference type="NCBI Taxonomy" id="1743143"/>
    <lineage>
        <taxon>Bacteria</taxon>
        <taxon>Bacillati</taxon>
        <taxon>Bacillota</taxon>
        <taxon>Bacilli</taxon>
        <taxon>Bacillales</taxon>
        <taxon>Bacillaceae</taxon>
        <taxon>Pseudobacillus</taxon>
    </lineage>
</organism>
<evidence type="ECO:0000313" key="3">
    <source>
        <dbReference type="EMBL" id="OCA91959.1"/>
    </source>
</evidence>
<dbReference type="AlphaFoldDB" id="A0A1B9B7C2"/>
<dbReference type="InterPro" id="IPR023198">
    <property type="entry name" value="PGP-like_dom2"/>
</dbReference>
<gene>
    <name evidence="3" type="ORF">A8F95_18795</name>
</gene>
<protein>
    <recommendedName>
        <fullName evidence="5">HAD family hydrolase</fullName>
    </recommendedName>
</protein>
<dbReference type="GO" id="GO:0006281">
    <property type="term" value="P:DNA repair"/>
    <property type="evidence" value="ECO:0007669"/>
    <property type="project" value="TreeGrafter"/>
</dbReference>
<keyword evidence="4" id="KW-1185">Reference proteome</keyword>
<sequence>MVKYIVFDFDGTLANSLELFIAGYNDLAAKEGYREVKKEDIDSLSKMTIPERCRHLNFPMRNIPLAATKLYRYLRKSERGLPLYSGVKEMLDQLHQKGLKVAIISSNATDIISRSLQDHQISYVDDILCSKHIFSKDKLMKKLMAKYKVQPSEVLYVGDEERDILASKKAGIKVVWVDWGYDDEAIALKASPDFIARQPSDILTAVAEIQ</sequence>
<dbReference type="InterPro" id="IPR023214">
    <property type="entry name" value="HAD_sf"/>
</dbReference>
<dbReference type="InterPro" id="IPR041492">
    <property type="entry name" value="HAD_2"/>
</dbReference>
<dbReference type="SUPFAM" id="SSF56784">
    <property type="entry name" value="HAD-like"/>
    <property type="match status" value="1"/>
</dbReference>
<dbReference type="RefSeq" id="WP_065409605.1">
    <property type="nucleotide sequence ID" value="NZ_MAYT01000003.1"/>
</dbReference>
<dbReference type="Gene3D" id="3.40.50.1000">
    <property type="entry name" value="HAD superfamily/HAD-like"/>
    <property type="match status" value="1"/>
</dbReference>
<dbReference type="InterPro" id="IPR050155">
    <property type="entry name" value="HAD-like_hydrolase_sf"/>
</dbReference>
<dbReference type="Gene3D" id="1.10.150.240">
    <property type="entry name" value="Putative phosphatase, domain 2"/>
    <property type="match status" value="1"/>
</dbReference>
<evidence type="ECO:0000313" key="4">
    <source>
        <dbReference type="Proteomes" id="UP000092578"/>
    </source>
</evidence>
<dbReference type="InterPro" id="IPR036412">
    <property type="entry name" value="HAD-like_sf"/>
</dbReference>
<dbReference type="Pfam" id="PF13419">
    <property type="entry name" value="HAD_2"/>
    <property type="match status" value="1"/>
</dbReference>
<dbReference type="SFLD" id="SFLDG01129">
    <property type="entry name" value="C1.5:_HAD__Beta-PGM__Phosphata"/>
    <property type="match status" value="1"/>
</dbReference>
<name>A0A1B9B7C2_9BACI</name>
<evidence type="ECO:0008006" key="5">
    <source>
        <dbReference type="Google" id="ProtNLM"/>
    </source>
</evidence>
<keyword evidence="2" id="KW-0460">Magnesium</keyword>
<dbReference type="GO" id="GO:0008967">
    <property type="term" value="F:phosphoglycolate phosphatase activity"/>
    <property type="evidence" value="ECO:0007669"/>
    <property type="project" value="TreeGrafter"/>
</dbReference>
<dbReference type="GO" id="GO:0005829">
    <property type="term" value="C:cytosol"/>
    <property type="evidence" value="ECO:0007669"/>
    <property type="project" value="TreeGrafter"/>
</dbReference>
<keyword evidence="1" id="KW-0378">Hydrolase</keyword>
<dbReference type="NCBIfam" id="TIGR01549">
    <property type="entry name" value="HAD-SF-IA-v1"/>
    <property type="match status" value="1"/>
</dbReference>
<accession>A0A1B9B7C2</accession>
<dbReference type="EMBL" id="MAYT01000003">
    <property type="protein sequence ID" value="OCA91959.1"/>
    <property type="molecule type" value="Genomic_DNA"/>
</dbReference>
<comment type="caution">
    <text evidence="3">The sequence shown here is derived from an EMBL/GenBank/DDBJ whole genome shotgun (WGS) entry which is preliminary data.</text>
</comment>
<dbReference type="PANTHER" id="PTHR43434">
    <property type="entry name" value="PHOSPHOGLYCOLATE PHOSPHATASE"/>
    <property type="match status" value="1"/>
</dbReference>
<evidence type="ECO:0000256" key="1">
    <source>
        <dbReference type="ARBA" id="ARBA00022801"/>
    </source>
</evidence>
<proteinExistence type="predicted"/>
<dbReference type="PRINTS" id="PR00413">
    <property type="entry name" value="HADHALOGNASE"/>
</dbReference>
<dbReference type="Proteomes" id="UP000092578">
    <property type="component" value="Unassembled WGS sequence"/>
</dbReference>
<dbReference type="PANTHER" id="PTHR43434:SF13">
    <property type="entry name" value="PHOSPHOGLYCOLATE PHOSPHATASE"/>
    <property type="match status" value="1"/>
</dbReference>
<evidence type="ECO:0000256" key="2">
    <source>
        <dbReference type="ARBA" id="ARBA00022842"/>
    </source>
</evidence>
<dbReference type="InterPro" id="IPR006439">
    <property type="entry name" value="HAD-SF_hydro_IA"/>
</dbReference>
<dbReference type="SFLD" id="SFLDS00003">
    <property type="entry name" value="Haloacid_Dehalogenase"/>
    <property type="match status" value="1"/>
</dbReference>
<dbReference type="NCBIfam" id="TIGR01509">
    <property type="entry name" value="HAD-SF-IA-v3"/>
    <property type="match status" value="1"/>
</dbReference>
<reference evidence="4" key="1">
    <citation type="submission" date="2016-05" db="EMBL/GenBank/DDBJ databases">
        <authorList>
            <person name="Liu B."/>
            <person name="Wang J."/>
            <person name="Zhu Y."/>
            <person name="Liu G."/>
            <person name="Chen Q."/>
            <person name="Chen Z."/>
            <person name="Lan J."/>
            <person name="Che J."/>
            <person name="Ge C."/>
            <person name="Shi H."/>
            <person name="Pan Z."/>
            <person name="Liu X."/>
        </authorList>
    </citation>
    <scope>NUCLEOTIDE SEQUENCE [LARGE SCALE GENOMIC DNA]</scope>
    <source>
        <strain evidence="4">FJAT-27215</strain>
    </source>
</reference>